<feature type="domain" description="F-box" evidence="1">
    <location>
        <begin position="19"/>
        <end position="55"/>
    </location>
</feature>
<proteinExistence type="predicted"/>
<dbReference type="InterPro" id="IPR001810">
    <property type="entry name" value="F-box_dom"/>
</dbReference>
<evidence type="ECO:0000313" key="2">
    <source>
        <dbReference type="EMBL" id="CAL1404216.1"/>
    </source>
</evidence>
<dbReference type="AlphaFoldDB" id="A0AAV2G0R8"/>
<dbReference type="Pfam" id="PF00646">
    <property type="entry name" value="F-box"/>
    <property type="match status" value="1"/>
</dbReference>
<organism evidence="2 3">
    <name type="scientific">Linum trigynum</name>
    <dbReference type="NCBI Taxonomy" id="586398"/>
    <lineage>
        <taxon>Eukaryota</taxon>
        <taxon>Viridiplantae</taxon>
        <taxon>Streptophyta</taxon>
        <taxon>Embryophyta</taxon>
        <taxon>Tracheophyta</taxon>
        <taxon>Spermatophyta</taxon>
        <taxon>Magnoliopsida</taxon>
        <taxon>eudicotyledons</taxon>
        <taxon>Gunneridae</taxon>
        <taxon>Pentapetalae</taxon>
        <taxon>rosids</taxon>
        <taxon>fabids</taxon>
        <taxon>Malpighiales</taxon>
        <taxon>Linaceae</taxon>
        <taxon>Linum</taxon>
    </lineage>
</organism>
<dbReference type="Proteomes" id="UP001497516">
    <property type="component" value="Chromosome 7"/>
</dbReference>
<dbReference type="Gene3D" id="3.80.10.10">
    <property type="entry name" value="Ribonuclease Inhibitor"/>
    <property type="match status" value="1"/>
</dbReference>
<sequence>METNRAEQREVRKPTRIDVDRLSSLPDEILSDILSLVSTKAAVRTTVLSRRWKHLWTRVSNLDLDNSPFSYFYDPSLAQLRSYRESKDSERCRKGLEFCRFVDKVLSEHTNLDSLRRFRLHVWEFYLNVRPNFWLKLELGPGSLLQEIDVNLHGSVPGTHFPMRRLPEIFFTLQHLRVLKLAGVIMVIGSSVFLPNVKILQLLGVKIVDGESFGRLISGCPALETAHLQSGCRGIDKHLYQNDIYKLVASSPCLKNLTIMFFDSCTLLEIEAPNLEHLRLEYFSPELLFLGSSKPPCLQSVSLAYGYEMSEVWDDCLSGFLSQISNAKEMSLSWQWIAGIEFREDFQLPVFPNLTHLKIETDPISCILLLFLNSTSSLQSLVISIVRDVDLDEGRDEASIVWVSDLAYRTPERPLSSLEEIEITDYKGGVHEFEMLAYLLEIGVAVKKFTVSVANHDLRACTTAKTTATGIECL</sequence>
<dbReference type="PROSITE" id="PS50181">
    <property type="entry name" value="FBOX"/>
    <property type="match status" value="1"/>
</dbReference>
<dbReference type="InterPro" id="IPR053781">
    <property type="entry name" value="F-box_AtFBL13-like"/>
</dbReference>
<dbReference type="Gene3D" id="1.20.1280.50">
    <property type="match status" value="1"/>
</dbReference>
<dbReference type="PANTHER" id="PTHR31900">
    <property type="entry name" value="F-BOX/RNI SUPERFAMILY PROTEIN-RELATED"/>
    <property type="match status" value="1"/>
</dbReference>
<dbReference type="InterPro" id="IPR050232">
    <property type="entry name" value="FBL13/AtMIF1-like"/>
</dbReference>
<accession>A0AAV2G0R8</accession>
<gene>
    <name evidence="2" type="ORF">LTRI10_LOCUS44090</name>
</gene>
<dbReference type="EMBL" id="OZ034820">
    <property type="protein sequence ID" value="CAL1404216.1"/>
    <property type="molecule type" value="Genomic_DNA"/>
</dbReference>
<protein>
    <recommendedName>
        <fullName evidence="1">F-box domain-containing protein</fullName>
    </recommendedName>
</protein>
<dbReference type="SUPFAM" id="SSF81383">
    <property type="entry name" value="F-box domain"/>
    <property type="match status" value="1"/>
</dbReference>
<name>A0AAV2G0R8_9ROSI</name>
<dbReference type="PANTHER" id="PTHR31900:SF34">
    <property type="entry name" value="EMB|CAB62440.1-RELATED"/>
    <property type="match status" value="1"/>
</dbReference>
<evidence type="ECO:0000313" key="3">
    <source>
        <dbReference type="Proteomes" id="UP001497516"/>
    </source>
</evidence>
<dbReference type="SUPFAM" id="SSF52047">
    <property type="entry name" value="RNI-like"/>
    <property type="match status" value="1"/>
</dbReference>
<dbReference type="InterPro" id="IPR032675">
    <property type="entry name" value="LRR_dom_sf"/>
</dbReference>
<keyword evidence="3" id="KW-1185">Reference proteome</keyword>
<dbReference type="InterPro" id="IPR036047">
    <property type="entry name" value="F-box-like_dom_sf"/>
</dbReference>
<evidence type="ECO:0000259" key="1">
    <source>
        <dbReference type="PROSITE" id="PS50181"/>
    </source>
</evidence>
<dbReference type="Pfam" id="PF23622">
    <property type="entry name" value="LRR_At1g61320_AtMIF1"/>
    <property type="match status" value="1"/>
</dbReference>
<dbReference type="InterPro" id="IPR055357">
    <property type="entry name" value="LRR_At1g61320_AtMIF1"/>
</dbReference>
<reference evidence="2 3" key="1">
    <citation type="submission" date="2024-04" db="EMBL/GenBank/DDBJ databases">
        <authorList>
            <person name="Fracassetti M."/>
        </authorList>
    </citation>
    <scope>NUCLEOTIDE SEQUENCE [LARGE SCALE GENOMIC DNA]</scope>
</reference>
<dbReference type="CDD" id="cd22160">
    <property type="entry name" value="F-box_AtFBL13-like"/>
    <property type="match status" value="1"/>
</dbReference>